<evidence type="ECO:0000313" key="1">
    <source>
        <dbReference type="EMBL" id="AFK71568.1"/>
    </source>
</evidence>
<gene>
    <name evidence="1" type="ORF">YSA_08878</name>
</gene>
<dbReference type="AlphaFoldDB" id="I3V1E7"/>
<dbReference type="Proteomes" id="UP000005268">
    <property type="component" value="Chromosome"/>
</dbReference>
<reference evidence="1 2" key="1">
    <citation type="journal article" date="2012" name="J. Bacteriol.">
        <title>Complete Genome Sequence of the Naphthalene-Degrading Pseudomonas putida Strain ND6.</title>
        <authorList>
            <person name="Li S."/>
            <person name="Zhao H."/>
            <person name="Li Y."/>
            <person name="Niu S."/>
            <person name="Cai B."/>
        </authorList>
    </citation>
    <scope>NUCLEOTIDE SEQUENCE [LARGE SCALE GENOMIC DNA]</scope>
    <source>
        <strain evidence="1 2">ND6</strain>
    </source>
</reference>
<dbReference type="KEGG" id="ppi:YSA_08878"/>
<protein>
    <submittedName>
        <fullName evidence="1">Uncharacterized protein</fullName>
    </submittedName>
</protein>
<evidence type="ECO:0000313" key="2">
    <source>
        <dbReference type="Proteomes" id="UP000005268"/>
    </source>
</evidence>
<dbReference type="HOGENOM" id="CLU_3187973_0_0_6"/>
<sequence length="46" mass="5128">MLLQSGLRSAEGSSGYLRLLLKYGDLPKADVDRTSRRHMPAIRLGQ</sequence>
<proteinExistence type="predicted"/>
<name>I3V1E7_PSEPU</name>
<organism evidence="1 2">
    <name type="scientific">Pseudomonas putida ND6</name>
    <dbReference type="NCBI Taxonomy" id="231023"/>
    <lineage>
        <taxon>Bacteria</taxon>
        <taxon>Pseudomonadati</taxon>
        <taxon>Pseudomonadota</taxon>
        <taxon>Gammaproteobacteria</taxon>
        <taxon>Pseudomonadales</taxon>
        <taxon>Pseudomonadaceae</taxon>
        <taxon>Pseudomonas</taxon>
    </lineage>
</organism>
<accession>I3V1E7</accession>
<dbReference type="EMBL" id="CP003588">
    <property type="protein sequence ID" value="AFK71568.1"/>
    <property type="molecule type" value="Genomic_DNA"/>
</dbReference>